<dbReference type="CDD" id="cd16328">
    <property type="entry name" value="RseA_N"/>
    <property type="match status" value="1"/>
</dbReference>
<organism evidence="4">
    <name type="scientific">uncultured organism</name>
    <dbReference type="NCBI Taxonomy" id="155900"/>
    <lineage>
        <taxon>unclassified sequences</taxon>
        <taxon>environmental samples</taxon>
    </lineage>
</organism>
<keyword evidence="2" id="KW-0472">Membrane</keyword>
<dbReference type="Pfam" id="PF03872">
    <property type="entry name" value="RseA_N"/>
    <property type="match status" value="1"/>
</dbReference>
<name>A0A5B8R9E8_9ZZZZ</name>
<proteinExistence type="predicted"/>
<reference evidence="4" key="1">
    <citation type="submission" date="2019-06" db="EMBL/GenBank/DDBJ databases">
        <authorList>
            <person name="Murdoch R.W."/>
            <person name="Fathepure B."/>
        </authorList>
    </citation>
    <scope>NUCLEOTIDE SEQUENCE</scope>
</reference>
<evidence type="ECO:0000256" key="2">
    <source>
        <dbReference type="SAM" id="Phobius"/>
    </source>
</evidence>
<keyword evidence="2" id="KW-1133">Transmembrane helix</keyword>
<dbReference type="EMBL" id="MN079086">
    <property type="protein sequence ID" value="QEA04603.1"/>
    <property type="molecule type" value="Genomic_DNA"/>
</dbReference>
<dbReference type="InterPro" id="IPR005572">
    <property type="entry name" value="Anti-sigma_E_RseA_N"/>
</dbReference>
<dbReference type="AlphaFoldDB" id="A0A5B8R9E8"/>
<dbReference type="PANTHER" id="PTHR38104">
    <property type="match status" value="1"/>
</dbReference>
<dbReference type="PANTHER" id="PTHR38104:SF1">
    <property type="entry name" value="ANTI-SIGMA-E FACTOR RSEA"/>
    <property type="match status" value="1"/>
</dbReference>
<gene>
    <name evidence="4" type="ORF">KBTEX_00911</name>
</gene>
<keyword evidence="2" id="KW-0812">Transmembrane</keyword>
<feature type="domain" description="Anti sigma-E protein RseA N-terminal" evidence="3">
    <location>
        <begin position="9"/>
        <end position="92"/>
    </location>
</feature>
<sequence>MTGMSEHVNEQLSALADDELPGEEMPLLLRRLGRDPELVDRLGRYYTTRAAVHGDLGLAADGAFAERVAAALDAEPALDPAEAEAPVHPEPAAHRRRVLRFARPVAGAAIAASVAVLAVGLWPSGPGERGNGPAATAVTASAPSAGGGNGLAERVSVDEGPATADSVERVTWQGLDPTVQRRLNGYLVNHSGNAVGAGAGGMLNYARIAGHARAE</sequence>
<dbReference type="Gene3D" id="1.10.10.880">
    <property type="entry name" value="Anti sigma-E protein RseA, N-terminal domain"/>
    <property type="match status" value="1"/>
</dbReference>
<dbReference type="InterPro" id="IPR036147">
    <property type="entry name" value="Anti-sigma_E_RseA_N_sf"/>
</dbReference>
<feature type="compositionally biased region" description="Low complexity" evidence="1">
    <location>
        <begin position="132"/>
        <end position="144"/>
    </location>
</feature>
<evidence type="ECO:0000313" key="4">
    <source>
        <dbReference type="EMBL" id="QEA04603.1"/>
    </source>
</evidence>
<feature type="region of interest" description="Disordered" evidence="1">
    <location>
        <begin position="128"/>
        <end position="154"/>
    </location>
</feature>
<dbReference type="GO" id="GO:0016989">
    <property type="term" value="F:sigma factor antagonist activity"/>
    <property type="evidence" value="ECO:0007669"/>
    <property type="project" value="InterPro"/>
</dbReference>
<dbReference type="InterPro" id="IPR052383">
    <property type="entry name" value="Anti-sigma-E_RseA-like"/>
</dbReference>
<feature type="transmembrane region" description="Helical" evidence="2">
    <location>
        <begin position="105"/>
        <end position="123"/>
    </location>
</feature>
<dbReference type="SUPFAM" id="SSF89069">
    <property type="entry name" value="N-terminal, cytoplasmic domain of anti-sigmaE factor RseA"/>
    <property type="match status" value="1"/>
</dbReference>
<evidence type="ECO:0000259" key="3">
    <source>
        <dbReference type="Pfam" id="PF03872"/>
    </source>
</evidence>
<evidence type="ECO:0000256" key="1">
    <source>
        <dbReference type="SAM" id="MobiDB-lite"/>
    </source>
</evidence>
<protein>
    <recommendedName>
        <fullName evidence="3">Anti sigma-E protein RseA N-terminal domain-containing protein</fullName>
    </recommendedName>
</protein>
<accession>A0A5B8R9E8</accession>